<organism evidence="2 3">
    <name type="scientific">Aeromicrobium flavum</name>
    <dbReference type="NCBI Taxonomy" id="416568"/>
    <lineage>
        <taxon>Bacteria</taxon>
        <taxon>Bacillati</taxon>
        <taxon>Actinomycetota</taxon>
        <taxon>Actinomycetes</taxon>
        <taxon>Propionibacteriales</taxon>
        <taxon>Nocardioidaceae</taxon>
        <taxon>Aeromicrobium</taxon>
    </lineage>
</organism>
<feature type="compositionally biased region" description="Basic and acidic residues" evidence="1">
    <location>
        <begin position="9"/>
        <end position="24"/>
    </location>
</feature>
<dbReference type="OrthoDB" id="1148327at2"/>
<evidence type="ECO:0000313" key="2">
    <source>
        <dbReference type="EMBL" id="GEO88193.1"/>
    </source>
</evidence>
<comment type="caution">
    <text evidence="2">The sequence shown here is derived from an EMBL/GenBank/DDBJ whole genome shotgun (WGS) entry which is preliminary data.</text>
</comment>
<reference evidence="2 3" key="1">
    <citation type="submission" date="2019-07" db="EMBL/GenBank/DDBJ databases">
        <title>Whole genome shotgun sequence of Aeromicrobium flavum NBRC 107625.</title>
        <authorList>
            <person name="Hosoyama A."/>
            <person name="Uohara A."/>
            <person name="Ohji S."/>
            <person name="Ichikawa N."/>
        </authorList>
    </citation>
    <scope>NUCLEOTIDE SEQUENCE [LARGE SCALE GENOMIC DNA]</scope>
    <source>
        <strain evidence="2 3">NBRC 107625</strain>
    </source>
</reference>
<name>A0A512HRW0_9ACTN</name>
<dbReference type="RefSeq" id="WP_146825512.1">
    <property type="nucleotide sequence ID" value="NZ_BAAAYQ010000001.1"/>
</dbReference>
<dbReference type="Proteomes" id="UP000321769">
    <property type="component" value="Unassembled WGS sequence"/>
</dbReference>
<sequence>MKFRRRAHSRLDPEPPGEHLTHPRFEDWITPEESSLPRDQVASKAVHRWASDVGLWYSDWNTALAAMMPPADTQEDVARVRGDVGEIEDTDEHRITCWARGVSVGNVAPDWSRNAR</sequence>
<gene>
    <name evidence="2" type="ORF">AFL01nite_05200</name>
</gene>
<protein>
    <submittedName>
        <fullName evidence="2">Uncharacterized protein</fullName>
    </submittedName>
</protein>
<dbReference type="AlphaFoldDB" id="A0A512HRW0"/>
<dbReference type="EMBL" id="BJZQ01000001">
    <property type="protein sequence ID" value="GEO88193.1"/>
    <property type="molecule type" value="Genomic_DNA"/>
</dbReference>
<feature type="region of interest" description="Disordered" evidence="1">
    <location>
        <begin position="1"/>
        <end position="24"/>
    </location>
</feature>
<evidence type="ECO:0000256" key="1">
    <source>
        <dbReference type="SAM" id="MobiDB-lite"/>
    </source>
</evidence>
<evidence type="ECO:0000313" key="3">
    <source>
        <dbReference type="Proteomes" id="UP000321769"/>
    </source>
</evidence>
<proteinExistence type="predicted"/>
<accession>A0A512HRW0</accession>
<keyword evidence="3" id="KW-1185">Reference proteome</keyword>